<accession>A0A0A9ES58</accession>
<protein>
    <submittedName>
        <fullName evidence="1">Uncharacterized protein</fullName>
    </submittedName>
</protein>
<evidence type="ECO:0000313" key="1">
    <source>
        <dbReference type="EMBL" id="JAD98867.1"/>
    </source>
</evidence>
<organism evidence="1">
    <name type="scientific">Arundo donax</name>
    <name type="common">Giant reed</name>
    <name type="synonym">Donax arundinaceus</name>
    <dbReference type="NCBI Taxonomy" id="35708"/>
    <lineage>
        <taxon>Eukaryota</taxon>
        <taxon>Viridiplantae</taxon>
        <taxon>Streptophyta</taxon>
        <taxon>Embryophyta</taxon>
        <taxon>Tracheophyta</taxon>
        <taxon>Spermatophyta</taxon>
        <taxon>Magnoliopsida</taxon>
        <taxon>Liliopsida</taxon>
        <taxon>Poales</taxon>
        <taxon>Poaceae</taxon>
        <taxon>PACMAD clade</taxon>
        <taxon>Arundinoideae</taxon>
        <taxon>Arundineae</taxon>
        <taxon>Arundo</taxon>
    </lineage>
</organism>
<proteinExistence type="predicted"/>
<reference evidence="1" key="2">
    <citation type="journal article" date="2015" name="Data Brief">
        <title>Shoot transcriptome of the giant reed, Arundo donax.</title>
        <authorList>
            <person name="Barrero R.A."/>
            <person name="Guerrero F.D."/>
            <person name="Moolhuijzen P."/>
            <person name="Goolsby J.A."/>
            <person name="Tidwell J."/>
            <person name="Bellgard S.E."/>
            <person name="Bellgard M.I."/>
        </authorList>
    </citation>
    <scope>NUCLEOTIDE SEQUENCE</scope>
    <source>
        <tissue evidence="1">Shoot tissue taken approximately 20 cm above the soil surface</tissue>
    </source>
</reference>
<reference evidence="1" key="1">
    <citation type="submission" date="2014-09" db="EMBL/GenBank/DDBJ databases">
        <authorList>
            <person name="Magalhaes I.L.F."/>
            <person name="Oliveira U."/>
            <person name="Santos F.R."/>
            <person name="Vidigal T.H.D.A."/>
            <person name="Brescovit A.D."/>
            <person name="Santos A.J."/>
        </authorList>
    </citation>
    <scope>NUCLEOTIDE SEQUENCE</scope>
    <source>
        <tissue evidence="1">Shoot tissue taken approximately 20 cm above the soil surface</tissue>
    </source>
</reference>
<name>A0A0A9ES58_ARUDO</name>
<dbReference type="AlphaFoldDB" id="A0A0A9ES58"/>
<sequence>MRRRLERSSLVMAQRNQFWSAVESHSCTRVVCVWVYSDPRPLVAARYNHRTCVRLLIIIHQLYWLLRVDLVLPLDWRS</sequence>
<dbReference type="EMBL" id="GBRH01199028">
    <property type="protein sequence ID" value="JAD98867.1"/>
    <property type="molecule type" value="Transcribed_RNA"/>
</dbReference>